<proteinExistence type="predicted"/>
<evidence type="ECO:0000256" key="11">
    <source>
        <dbReference type="SAM" id="MobiDB-lite"/>
    </source>
</evidence>
<gene>
    <name evidence="15" type="ORF">PCANC_22798</name>
</gene>
<dbReference type="SUPFAM" id="SSF49562">
    <property type="entry name" value="C2 domain (Calcium/lipid-binding domain, CaLB)"/>
    <property type="match status" value="2"/>
</dbReference>
<dbReference type="InterPro" id="IPR000008">
    <property type="entry name" value="C2_dom"/>
</dbReference>
<keyword evidence="2" id="KW-0813">Transport</keyword>
<feature type="domain" description="SMP-LTD" evidence="14">
    <location>
        <begin position="337"/>
        <end position="564"/>
    </location>
</feature>
<dbReference type="Pfam" id="PF25331">
    <property type="entry name" value="C2_Mug190_3rd"/>
    <property type="match status" value="1"/>
</dbReference>
<feature type="compositionally biased region" description="Basic and acidic residues" evidence="11">
    <location>
        <begin position="736"/>
        <end position="752"/>
    </location>
</feature>
<dbReference type="GO" id="GO:0005789">
    <property type="term" value="C:endoplasmic reticulum membrane"/>
    <property type="evidence" value="ECO:0007669"/>
    <property type="project" value="UniProtKB-SubCell"/>
</dbReference>
<keyword evidence="10 12" id="KW-0472">Membrane</keyword>
<dbReference type="Gene3D" id="2.60.40.150">
    <property type="entry name" value="C2 domain"/>
    <property type="match status" value="2"/>
</dbReference>
<dbReference type="PROSITE" id="PS51847">
    <property type="entry name" value="SMP"/>
    <property type="match status" value="1"/>
</dbReference>
<reference evidence="15 16" key="1">
    <citation type="submission" date="2017-11" db="EMBL/GenBank/DDBJ databases">
        <title>De novo assembly and phasing of dikaryotic genomes from two isolates of Puccinia coronata f. sp. avenae, the causal agent of oat crown rust.</title>
        <authorList>
            <person name="Miller M.E."/>
            <person name="Zhang Y."/>
            <person name="Omidvar V."/>
            <person name="Sperschneider J."/>
            <person name="Schwessinger B."/>
            <person name="Raley C."/>
            <person name="Palmer J.M."/>
            <person name="Garnica D."/>
            <person name="Upadhyaya N."/>
            <person name="Rathjen J."/>
            <person name="Taylor J.M."/>
            <person name="Park R.F."/>
            <person name="Dodds P.N."/>
            <person name="Hirsch C.D."/>
            <person name="Kianian S.F."/>
            <person name="Figueroa M."/>
        </authorList>
    </citation>
    <scope>NUCLEOTIDE SEQUENCE [LARGE SCALE GENOMIC DNA]</scope>
    <source>
        <strain evidence="15">12NC29</strain>
    </source>
</reference>
<feature type="domain" description="C2" evidence="13">
    <location>
        <begin position="743"/>
        <end position="882"/>
    </location>
</feature>
<dbReference type="OrthoDB" id="419768at2759"/>
<dbReference type="GO" id="GO:0008289">
    <property type="term" value="F:lipid binding"/>
    <property type="evidence" value="ECO:0007669"/>
    <property type="project" value="UniProtKB-KW"/>
</dbReference>
<dbReference type="CDD" id="cd04041">
    <property type="entry name" value="C2A_fungal"/>
    <property type="match status" value="1"/>
</dbReference>
<keyword evidence="4 12" id="KW-0812">Transmembrane</keyword>
<keyword evidence="6" id="KW-0256">Endoplasmic reticulum</keyword>
<keyword evidence="8" id="KW-0445">Lipid transport</keyword>
<feature type="compositionally biased region" description="Low complexity" evidence="11">
    <location>
        <begin position="1125"/>
        <end position="1136"/>
    </location>
</feature>
<dbReference type="InterPro" id="IPR057349">
    <property type="entry name" value="C2_Mug190_3rd"/>
</dbReference>
<dbReference type="STRING" id="200324.A0A2N5U2Z7"/>
<feature type="region of interest" description="Disordered" evidence="11">
    <location>
        <begin position="113"/>
        <end position="189"/>
    </location>
</feature>
<dbReference type="GO" id="GO:0006869">
    <property type="term" value="P:lipid transport"/>
    <property type="evidence" value="ECO:0007669"/>
    <property type="project" value="UniProtKB-KW"/>
</dbReference>
<feature type="compositionally biased region" description="Basic and acidic residues" evidence="11">
    <location>
        <begin position="113"/>
        <end position="154"/>
    </location>
</feature>
<dbReference type="InterPro" id="IPR037767">
    <property type="entry name" value="C2A_Mug190-like"/>
</dbReference>
<dbReference type="CDD" id="cd21676">
    <property type="entry name" value="SMP_Mug190"/>
    <property type="match status" value="1"/>
</dbReference>
<feature type="region of interest" description="Disordered" evidence="11">
    <location>
        <begin position="83"/>
        <end position="102"/>
    </location>
</feature>
<keyword evidence="3" id="KW-0597">Phosphoprotein</keyword>
<dbReference type="Proteomes" id="UP000235388">
    <property type="component" value="Unassembled WGS sequence"/>
</dbReference>
<evidence type="ECO:0008006" key="17">
    <source>
        <dbReference type="Google" id="ProtNLM"/>
    </source>
</evidence>
<feature type="compositionally biased region" description="Basic residues" evidence="11">
    <location>
        <begin position="1164"/>
        <end position="1173"/>
    </location>
</feature>
<dbReference type="EMBL" id="PGCJ01000331">
    <property type="protein sequence ID" value="PLW32101.1"/>
    <property type="molecule type" value="Genomic_DNA"/>
</dbReference>
<evidence type="ECO:0000256" key="9">
    <source>
        <dbReference type="ARBA" id="ARBA00023121"/>
    </source>
</evidence>
<dbReference type="InterPro" id="IPR031468">
    <property type="entry name" value="SMP_LBD"/>
</dbReference>
<evidence type="ECO:0000256" key="10">
    <source>
        <dbReference type="ARBA" id="ARBA00023136"/>
    </source>
</evidence>
<accession>A0A2N5U2Z7</accession>
<feature type="compositionally biased region" description="Basic and acidic residues" evidence="11">
    <location>
        <begin position="172"/>
        <end position="182"/>
    </location>
</feature>
<comment type="caution">
    <text evidence="15">The sequence shown here is derived from an EMBL/GenBank/DDBJ whole genome shotgun (WGS) entry which is preliminary data.</text>
</comment>
<evidence type="ECO:0000259" key="14">
    <source>
        <dbReference type="PROSITE" id="PS51847"/>
    </source>
</evidence>
<feature type="transmembrane region" description="Helical" evidence="12">
    <location>
        <begin position="266"/>
        <end position="288"/>
    </location>
</feature>
<dbReference type="Pfam" id="PF00168">
    <property type="entry name" value="C2"/>
    <property type="match status" value="2"/>
</dbReference>
<evidence type="ECO:0000256" key="1">
    <source>
        <dbReference type="ARBA" id="ARBA00004586"/>
    </source>
</evidence>
<dbReference type="CDD" id="cd04052">
    <property type="entry name" value="C2B_Tricalbin-like"/>
    <property type="match status" value="1"/>
</dbReference>
<feature type="compositionally biased region" description="Polar residues" evidence="11">
    <location>
        <begin position="1137"/>
        <end position="1152"/>
    </location>
</feature>
<dbReference type="InterPro" id="IPR035892">
    <property type="entry name" value="C2_domain_sf"/>
</dbReference>
<dbReference type="SMART" id="SM00239">
    <property type="entry name" value="C2"/>
    <property type="match status" value="2"/>
</dbReference>
<protein>
    <recommendedName>
        <fullName evidence="17">C2 domain-containing protein</fullName>
    </recommendedName>
</protein>
<name>A0A2N5U2Z7_9BASI</name>
<dbReference type="AlphaFoldDB" id="A0A2N5U2Z7"/>
<keyword evidence="16" id="KW-1185">Reference proteome</keyword>
<evidence type="ECO:0000313" key="16">
    <source>
        <dbReference type="Proteomes" id="UP000235388"/>
    </source>
</evidence>
<dbReference type="PANTHER" id="PTHR47348">
    <property type="entry name" value="MEIOTICALLY UP-REGULATED GENE 190 PROTEIN"/>
    <property type="match status" value="1"/>
</dbReference>
<evidence type="ECO:0000256" key="3">
    <source>
        <dbReference type="ARBA" id="ARBA00022553"/>
    </source>
</evidence>
<evidence type="ECO:0000256" key="8">
    <source>
        <dbReference type="ARBA" id="ARBA00023055"/>
    </source>
</evidence>
<organism evidence="15 16">
    <name type="scientific">Puccinia coronata f. sp. avenae</name>
    <dbReference type="NCBI Taxonomy" id="200324"/>
    <lineage>
        <taxon>Eukaryota</taxon>
        <taxon>Fungi</taxon>
        <taxon>Dikarya</taxon>
        <taxon>Basidiomycota</taxon>
        <taxon>Pucciniomycotina</taxon>
        <taxon>Pucciniomycetes</taxon>
        <taxon>Pucciniales</taxon>
        <taxon>Pucciniaceae</taxon>
        <taxon>Puccinia</taxon>
    </lineage>
</organism>
<evidence type="ECO:0000256" key="4">
    <source>
        <dbReference type="ARBA" id="ARBA00022692"/>
    </source>
</evidence>
<feature type="region of interest" description="Disordered" evidence="11">
    <location>
        <begin position="212"/>
        <end position="231"/>
    </location>
</feature>
<feature type="region of interest" description="Disordered" evidence="11">
    <location>
        <begin position="779"/>
        <end position="800"/>
    </location>
</feature>
<evidence type="ECO:0000256" key="2">
    <source>
        <dbReference type="ARBA" id="ARBA00022448"/>
    </source>
</evidence>
<dbReference type="PANTHER" id="PTHR47348:SF3">
    <property type="entry name" value="MEIOTICALLY UP-REGULATED GENE 190 PROTEIN"/>
    <property type="match status" value="1"/>
</dbReference>
<feature type="compositionally biased region" description="Basic and acidic residues" evidence="11">
    <location>
        <begin position="1153"/>
        <end position="1163"/>
    </location>
</feature>
<evidence type="ECO:0000259" key="13">
    <source>
        <dbReference type="PROSITE" id="PS50004"/>
    </source>
</evidence>
<dbReference type="InterPro" id="IPR037765">
    <property type="entry name" value="C2B_Tricalbin"/>
</dbReference>
<dbReference type="Pfam" id="PF25669">
    <property type="entry name" value="SMP_MUG190-like"/>
    <property type="match status" value="1"/>
</dbReference>
<evidence type="ECO:0000256" key="12">
    <source>
        <dbReference type="SAM" id="Phobius"/>
    </source>
</evidence>
<evidence type="ECO:0000313" key="15">
    <source>
        <dbReference type="EMBL" id="PLW32101.1"/>
    </source>
</evidence>
<keyword evidence="9" id="KW-0446">Lipid-binding</keyword>
<comment type="subcellular location">
    <subcellularLocation>
        <location evidence="1">Endoplasmic reticulum membrane</location>
    </subcellularLocation>
</comment>
<keyword evidence="5" id="KW-0677">Repeat</keyword>
<evidence type="ECO:0000256" key="6">
    <source>
        <dbReference type="ARBA" id="ARBA00022824"/>
    </source>
</evidence>
<evidence type="ECO:0000256" key="5">
    <source>
        <dbReference type="ARBA" id="ARBA00022737"/>
    </source>
</evidence>
<feature type="domain" description="C2" evidence="13">
    <location>
        <begin position="562"/>
        <end position="686"/>
    </location>
</feature>
<dbReference type="PROSITE" id="PS50004">
    <property type="entry name" value="C2"/>
    <property type="match status" value="2"/>
</dbReference>
<feature type="region of interest" description="Disordered" evidence="11">
    <location>
        <begin position="723"/>
        <end position="752"/>
    </location>
</feature>
<evidence type="ECO:0000256" key="7">
    <source>
        <dbReference type="ARBA" id="ARBA00022989"/>
    </source>
</evidence>
<keyword evidence="7 12" id="KW-1133">Transmembrane helix</keyword>
<feature type="region of interest" description="Disordered" evidence="11">
    <location>
        <begin position="1102"/>
        <end position="1174"/>
    </location>
</feature>
<sequence>MLSSLRHQIQGKQVMAALVVTAQVSGRARTQEIAPWCTLGYPPTSGVSWVLVEDTNLWAADPCSEDWEVRRQRSEMEAVPPEMHPTGHHFQENYSSHNPVPTIENYEKHMKSLHASKNEEESKKSTSNEAQLDDKSKSLLEVEHPDDEQKKDSDSNDNSEDDKQKIMKRMKSRDVNPAKELELQGQRTVKDPVTNSDVIISDSQFDITQASRNHSLSRPQHSDHKDASLHISPSPISPGNICLQPFPPPVPSELLCEIEKGMQKMLYFFLASFFVLWWTTSFGAGMWAFMWRSALLGLLGVLSFFQSGLLSRKIEKELEKIRFEMHRQRGAQNSPPTPESTEWLNAFISTLMGLLNPDMFLPLADTIEDVMQASLPAFIDAVKVSDLGLGSTPLRILSMRALPDQPGDPEYPRESWITGDYHQKESQQLREETSGDYVNYEVAFAYQAQPGKTDGLRAHNIHLMIEFFVGVFDWVHIPIPIWIQIDGLAGTVRLRLQMIQEAPYIRNLTFTMMGVPNVSVSAKPMMRSIPNVLDLPVISGFVQSSIAAACAEYVAPKFMTMNMQELLTGSGVKTTTHALGVIMVTIHHAMGLSAQDASGSSDPYIVLAYAKFGKPIYSTRIIGKELNPVFEETAFMLLSLDEVEAKEKLSVMLWDSDERSADDLVGRIEIPVSELIENPNQISRRTDKLQGFQDADDMPGQLTWSVGYFSKVDLASYLNKTSAKSKSEASPAGTPEKVEKKEDCKDLTTKTPPHREFKSGILSVIVHHINNLERANLKGASGDREGAQGQDTAAPSEQDDNLPSGYCEIIINDDLVYRTRTKAYTTMPFFEAGTEQFIRDWTETVIRIAVRDSRIREKDPLLGVINIDLEQLFEDSSCSQVTRIFSLQEGVGFGRAQVSVLFESVQLQLPRNLSGWDTATLEITSTIRAELSDELTAYLKKKGQKLKLKTVEDVIKLPQANQQEGPNTVVWGNESQIPDHDRTLLRVPIYARYKSNVAFQIGGNSVIGSLLAGESNAHKHIAVLWLYTLEDDVEQEIRLPILSGPNLSTLRQNFINDQTREHHNYDVNGYLTFKARVDPGLDPEHARYAQSSVARHTFEAYDNTEGQAEQAVRNAHALAHKKNPSGSSDSSESTNSEGHTATFKLSSIISTKSPEEKAIEAAHKKSLSSRHRGAMQYGPVRTTIWMKEGIGRRARELKNRITRKIEKEPEVATEGRN</sequence>
<dbReference type="GO" id="GO:0061817">
    <property type="term" value="P:endoplasmic reticulum-plasma membrane tethering"/>
    <property type="evidence" value="ECO:0007669"/>
    <property type="project" value="InterPro"/>
</dbReference>